<dbReference type="Gramene" id="HORVU.MOREX.r2.5HG0366750.1">
    <property type="protein sequence ID" value="HORVU.MOREX.r2.5HG0366750.1"/>
    <property type="gene ID" value="HORVU.MOREX.r2.5HG0366750"/>
</dbReference>
<dbReference type="Proteomes" id="UP000011116">
    <property type="component" value="Chromosome 5H"/>
</dbReference>
<feature type="compositionally biased region" description="Basic and acidic residues" evidence="1">
    <location>
        <begin position="107"/>
        <end position="128"/>
    </location>
</feature>
<dbReference type="Gramene" id="HORVU.MOREX.r3.5HG0442880.1">
    <property type="protein sequence ID" value="HORVU.MOREX.r3.5HG0442880.1"/>
    <property type="gene ID" value="HORVU.MOREX.r3.5HG0442880"/>
</dbReference>
<evidence type="ECO:0000313" key="2">
    <source>
        <dbReference type="EnsemblPlants" id="HORVU.MOREX.r3.5HG0442880.1"/>
    </source>
</evidence>
<evidence type="ECO:0000313" key="3">
    <source>
        <dbReference type="Proteomes" id="UP000011116"/>
    </source>
</evidence>
<sequence>MAKGDYADRKIRSLRDAELLINMRGKVLRYQVRMPCLHGILHARSIRLLRSQMNNMGWLVQGMDHLEALVVVHTMLGTSTALLDRVIREAKVTPVDHTTATPDPDDPDRFSDGEVPSEGRRTSLKTDEETPGEGLGDPAVALAAATHESADGVLGEERLRDPALPLFLTGFRTDEEAPGEGLCNQAVALGPATHESADRVLGEERHRGQPSSAACSTRSGAAASPLFRTRFAAEEAPGEGLHDPALDHESGDHVLGEERERRGAQSLPFFSISITAKDAKAEPAPSHTSLEELDAGTLLPAQRGHATDNSASAALDPGREPYPCARRLGVFGSATMNLAEMMLEAGTGTRSQVLVRAPAIVDMAALAVSGGSPPRIMDTYPAYRRLVIDLLDSGTALRNHELGIPSVQLVIQELGSQVEDVATAILTARHTRPVLLQHLAAVKESLHLVWKMRVPASEFRLL</sequence>
<name>A0A8I6XUE2_HORVV</name>
<evidence type="ECO:0000256" key="1">
    <source>
        <dbReference type="SAM" id="MobiDB-lite"/>
    </source>
</evidence>
<accession>A0A8I6XUE2</accession>
<dbReference type="AlphaFoldDB" id="A0A8I6XUE2"/>
<organism evidence="2 3">
    <name type="scientific">Hordeum vulgare subsp. vulgare</name>
    <name type="common">Domesticated barley</name>
    <dbReference type="NCBI Taxonomy" id="112509"/>
    <lineage>
        <taxon>Eukaryota</taxon>
        <taxon>Viridiplantae</taxon>
        <taxon>Streptophyta</taxon>
        <taxon>Embryophyta</taxon>
        <taxon>Tracheophyta</taxon>
        <taxon>Spermatophyta</taxon>
        <taxon>Magnoliopsida</taxon>
        <taxon>Liliopsida</taxon>
        <taxon>Poales</taxon>
        <taxon>Poaceae</taxon>
        <taxon>BOP clade</taxon>
        <taxon>Pooideae</taxon>
        <taxon>Triticodae</taxon>
        <taxon>Triticeae</taxon>
        <taxon>Hordeinae</taxon>
        <taxon>Hordeum</taxon>
    </lineage>
</organism>
<reference evidence="2" key="3">
    <citation type="submission" date="2022-01" db="UniProtKB">
        <authorList>
            <consortium name="EnsemblPlants"/>
        </authorList>
    </citation>
    <scope>IDENTIFICATION</scope>
    <source>
        <strain evidence="2">subsp. vulgare</strain>
    </source>
</reference>
<feature type="region of interest" description="Disordered" evidence="1">
    <location>
        <begin position="94"/>
        <end position="137"/>
    </location>
</feature>
<dbReference type="EnsemblPlants" id="HORVU.MOREX.r3.5HG0442880.1">
    <property type="protein sequence ID" value="HORVU.MOREX.r3.5HG0442880.1"/>
    <property type="gene ID" value="HORVU.MOREX.r3.5HG0442880"/>
</dbReference>
<reference evidence="3" key="1">
    <citation type="journal article" date="2012" name="Nature">
        <title>A physical, genetic and functional sequence assembly of the barley genome.</title>
        <authorList>
            <consortium name="The International Barley Genome Sequencing Consortium"/>
            <person name="Mayer K.F."/>
            <person name="Waugh R."/>
            <person name="Brown J.W."/>
            <person name="Schulman A."/>
            <person name="Langridge P."/>
            <person name="Platzer M."/>
            <person name="Fincher G.B."/>
            <person name="Muehlbauer G.J."/>
            <person name="Sato K."/>
            <person name="Close T.J."/>
            <person name="Wise R.P."/>
            <person name="Stein N."/>
        </authorList>
    </citation>
    <scope>NUCLEOTIDE SEQUENCE [LARGE SCALE GENOMIC DNA]</scope>
    <source>
        <strain evidence="3">cv. Morex</strain>
    </source>
</reference>
<keyword evidence="3" id="KW-1185">Reference proteome</keyword>
<reference evidence="2" key="2">
    <citation type="submission" date="2020-10" db="EMBL/GenBank/DDBJ databases">
        <authorList>
            <person name="Scholz U."/>
            <person name="Mascher M."/>
            <person name="Fiebig A."/>
        </authorList>
    </citation>
    <scope>NUCLEOTIDE SEQUENCE [LARGE SCALE GENOMIC DNA]</scope>
    <source>
        <strain evidence="2">cv. Morex</strain>
    </source>
</reference>
<protein>
    <submittedName>
        <fullName evidence="2">Uncharacterized protein</fullName>
    </submittedName>
</protein>
<proteinExistence type="predicted"/>